<dbReference type="EMBL" id="JACOOU010000012">
    <property type="protein sequence ID" value="MBC5674801.1"/>
    <property type="molecule type" value="Genomic_DNA"/>
</dbReference>
<sequence>MVESMKLLDYLSAKAGCMYLSDLHQANNFLAVHHALRELPPDTFSVKEWNDAVRYITGEQHDFFSSDEAEKYLAEYVMK</sequence>
<dbReference type="Proteomes" id="UP000654573">
    <property type="component" value="Unassembled WGS sequence"/>
</dbReference>
<proteinExistence type="predicted"/>
<organism evidence="1 2">
    <name type="scientific">Blautia celeris</name>
    <dbReference type="NCBI Taxonomy" id="2763026"/>
    <lineage>
        <taxon>Bacteria</taxon>
        <taxon>Bacillati</taxon>
        <taxon>Bacillota</taxon>
        <taxon>Clostridia</taxon>
        <taxon>Lachnospirales</taxon>
        <taxon>Lachnospiraceae</taxon>
        <taxon>Blautia</taxon>
    </lineage>
</organism>
<gene>
    <name evidence="1" type="ORF">H8S76_21420</name>
</gene>
<comment type="caution">
    <text evidence="1">The sequence shown here is derived from an EMBL/GenBank/DDBJ whole genome shotgun (WGS) entry which is preliminary data.</text>
</comment>
<name>A0ABR7FHW7_9FIRM</name>
<evidence type="ECO:0000313" key="2">
    <source>
        <dbReference type="Proteomes" id="UP000654573"/>
    </source>
</evidence>
<evidence type="ECO:0000313" key="1">
    <source>
        <dbReference type="EMBL" id="MBC5674801.1"/>
    </source>
</evidence>
<keyword evidence="2" id="KW-1185">Reference proteome</keyword>
<accession>A0ABR7FHW7</accession>
<protein>
    <submittedName>
        <fullName evidence="1">Uncharacterized protein</fullName>
    </submittedName>
</protein>
<reference evidence="1 2" key="1">
    <citation type="submission" date="2020-08" db="EMBL/GenBank/DDBJ databases">
        <title>Genome public.</title>
        <authorList>
            <person name="Liu C."/>
            <person name="Sun Q."/>
        </authorList>
    </citation>
    <scope>NUCLEOTIDE SEQUENCE [LARGE SCALE GENOMIC DNA]</scope>
    <source>
        <strain evidence="1 2">NSJ-34</strain>
    </source>
</reference>
<dbReference type="RefSeq" id="WP_081960180.1">
    <property type="nucleotide sequence ID" value="NZ_JACOOU010000012.1"/>
</dbReference>